<dbReference type="AlphaFoldDB" id="A0A4P2R634"/>
<organism evidence="2 3">
    <name type="scientific">Sorangium cellulosum</name>
    <name type="common">Polyangium cellulosum</name>
    <dbReference type="NCBI Taxonomy" id="56"/>
    <lineage>
        <taxon>Bacteria</taxon>
        <taxon>Pseudomonadati</taxon>
        <taxon>Myxococcota</taxon>
        <taxon>Polyangia</taxon>
        <taxon>Polyangiales</taxon>
        <taxon>Polyangiaceae</taxon>
        <taxon>Sorangium</taxon>
    </lineage>
</organism>
<dbReference type="Proteomes" id="UP000295497">
    <property type="component" value="Chromosome"/>
</dbReference>
<dbReference type="EMBL" id="CP012672">
    <property type="protein sequence ID" value="AUX38614.1"/>
    <property type="molecule type" value="Genomic_DNA"/>
</dbReference>
<feature type="region of interest" description="Disordered" evidence="1">
    <location>
        <begin position="75"/>
        <end position="108"/>
    </location>
</feature>
<accession>A0A4P2R634</accession>
<evidence type="ECO:0000313" key="3">
    <source>
        <dbReference type="Proteomes" id="UP000295497"/>
    </source>
</evidence>
<evidence type="ECO:0000256" key="1">
    <source>
        <dbReference type="SAM" id="MobiDB-lite"/>
    </source>
</evidence>
<gene>
    <name evidence="2" type="ORF">SOCE836_108610</name>
</gene>
<name>A0A4P2R634_SORCE</name>
<sequence>MAISSLEMGHWAAELAISSLEMGHWAAELATSSLEMGHWAAELAISSLERGRCASGRGLSRARLRPRAIRAALPGAERRGRLQRDEALRRRNDDAEMRRPTALRAVAR</sequence>
<reference evidence="2 3" key="1">
    <citation type="submission" date="2015-09" db="EMBL/GenBank/DDBJ databases">
        <title>Sorangium comparison.</title>
        <authorList>
            <person name="Zaburannyi N."/>
            <person name="Bunk B."/>
            <person name="Overmann J."/>
            <person name="Mueller R."/>
        </authorList>
    </citation>
    <scope>NUCLEOTIDE SEQUENCE [LARGE SCALE GENOMIC DNA]</scope>
    <source>
        <strain evidence="2 3">So ce836</strain>
    </source>
</reference>
<evidence type="ECO:0000313" key="2">
    <source>
        <dbReference type="EMBL" id="AUX38614.1"/>
    </source>
</evidence>
<protein>
    <submittedName>
        <fullName evidence="2">Uncharacterized protein</fullName>
    </submittedName>
</protein>
<proteinExistence type="predicted"/>
<feature type="compositionally biased region" description="Basic and acidic residues" evidence="1">
    <location>
        <begin position="76"/>
        <end position="99"/>
    </location>
</feature>